<dbReference type="InterPro" id="IPR028082">
    <property type="entry name" value="Peripla_BP_I"/>
</dbReference>
<protein>
    <submittedName>
        <fullName evidence="5">Transcriptional regulator, LacI family</fullName>
    </submittedName>
</protein>
<dbReference type="CDD" id="cd06279">
    <property type="entry name" value="PBP1_LacI-like"/>
    <property type="match status" value="1"/>
</dbReference>
<dbReference type="SUPFAM" id="SSF53822">
    <property type="entry name" value="Periplasmic binding protein-like I"/>
    <property type="match status" value="1"/>
</dbReference>
<feature type="domain" description="HTH lacI-type" evidence="4">
    <location>
        <begin position="11"/>
        <end position="66"/>
    </location>
</feature>
<dbReference type="GO" id="GO:0003700">
    <property type="term" value="F:DNA-binding transcription factor activity"/>
    <property type="evidence" value="ECO:0007669"/>
    <property type="project" value="TreeGrafter"/>
</dbReference>
<dbReference type="Gene3D" id="3.40.50.2300">
    <property type="match status" value="2"/>
</dbReference>
<name>A0A1T4YH77_9MICO</name>
<dbReference type="SMART" id="SM00354">
    <property type="entry name" value="HTH_LACI"/>
    <property type="match status" value="1"/>
</dbReference>
<evidence type="ECO:0000256" key="2">
    <source>
        <dbReference type="ARBA" id="ARBA00023125"/>
    </source>
</evidence>
<dbReference type="PROSITE" id="PS50932">
    <property type="entry name" value="HTH_LACI_2"/>
    <property type="match status" value="1"/>
</dbReference>
<dbReference type="RefSeq" id="WP_078715103.1">
    <property type="nucleotide sequence ID" value="NZ_FUYG01000008.1"/>
</dbReference>
<gene>
    <name evidence="5" type="ORF">SAMN06295879_3046</name>
</gene>
<dbReference type="SUPFAM" id="SSF47413">
    <property type="entry name" value="lambda repressor-like DNA-binding domains"/>
    <property type="match status" value="1"/>
</dbReference>
<dbReference type="EMBL" id="FUYG01000008">
    <property type="protein sequence ID" value="SKB00585.1"/>
    <property type="molecule type" value="Genomic_DNA"/>
</dbReference>
<dbReference type="PANTHER" id="PTHR30146">
    <property type="entry name" value="LACI-RELATED TRANSCRIPTIONAL REPRESSOR"/>
    <property type="match status" value="1"/>
</dbReference>
<keyword evidence="1" id="KW-0805">Transcription regulation</keyword>
<keyword evidence="2" id="KW-0238">DNA-binding</keyword>
<dbReference type="Gene3D" id="1.10.260.40">
    <property type="entry name" value="lambda repressor-like DNA-binding domains"/>
    <property type="match status" value="1"/>
</dbReference>
<evidence type="ECO:0000256" key="3">
    <source>
        <dbReference type="ARBA" id="ARBA00023163"/>
    </source>
</evidence>
<dbReference type="AlphaFoldDB" id="A0A1T4YH77"/>
<dbReference type="InterPro" id="IPR000843">
    <property type="entry name" value="HTH_LacI"/>
</dbReference>
<dbReference type="Pfam" id="PF00356">
    <property type="entry name" value="LacI"/>
    <property type="match status" value="1"/>
</dbReference>
<keyword evidence="3" id="KW-0804">Transcription</keyword>
<sequence length="353" mass="35956">MTASDQHTRRPTLADVAKAAGVSVSTASIAFSGSGPVSDATRERVLAAATSLGYDGPDPRARSLRQGRSGVIGVVLEGSLLYAFRDPVTSITLDGVATALGPQGAGLLLLTDSGEGAATIDTAAVDAVILLGCSTRVDHSIEVFGRRDIPVVSVEGPSRPELVEVTLDNRAASVVAARHLQSLGHERVGIATLGTADGQPAGPVTEDTPIAVSVTRERLLGTREIYPDAPAWSSVHNTPEDGRRAALALLDVAASERPTAIVAQADLLAIGVIQAVEELGLVVGVDVSVIGFDGIRIDGFAHDLTTMVQPASAKGHAAGAAVTALLAGDRPDTPIAFTCELHVGSTTGPVPSS</sequence>
<proteinExistence type="predicted"/>
<reference evidence="6" key="1">
    <citation type="submission" date="2017-02" db="EMBL/GenBank/DDBJ databases">
        <authorList>
            <person name="Varghese N."/>
            <person name="Submissions S."/>
        </authorList>
    </citation>
    <scope>NUCLEOTIDE SEQUENCE [LARGE SCALE GENOMIC DNA]</scope>
    <source>
        <strain evidence="6">VKM Ac-2052</strain>
    </source>
</reference>
<dbReference type="Proteomes" id="UP000189735">
    <property type="component" value="Unassembled WGS sequence"/>
</dbReference>
<dbReference type="PANTHER" id="PTHR30146:SF138">
    <property type="entry name" value="TRANSCRIPTIONAL REGULATORY PROTEIN"/>
    <property type="match status" value="1"/>
</dbReference>
<evidence type="ECO:0000313" key="6">
    <source>
        <dbReference type="Proteomes" id="UP000189735"/>
    </source>
</evidence>
<evidence type="ECO:0000313" key="5">
    <source>
        <dbReference type="EMBL" id="SKB00585.1"/>
    </source>
</evidence>
<evidence type="ECO:0000256" key="1">
    <source>
        <dbReference type="ARBA" id="ARBA00023015"/>
    </source>
</evidence>
<dbReference type="Pfam" id="PF13377">
    <property type="entry name" value="Peripla_BP_3"/>
    <property type="match status" value="1"/>
</dbReference>
<evidence type="ECO:0000259" key="4">
    <source>
        <dbReference type="PROSITE" id="PS50932"/>
    </source>
</evidence>
<dbReference type="InterPro" id="IPR046335">
    <property type="entry name" value="LacI/GalR-like_sensor"/>
</dbReference>
<accession>A0A1T4YH77</accession>
<dbReference type="GO" id="GO:0000976">
    <property type="term" value="F:transcription cis-regulatory region binding"/>
    <property type="evidence" value="ECO:0007669"/>
    <property type="project" value="TreeGrafter"/>
</dbReference>
<dbReference type="InterPro" id="IPR010982">
    <property type="entry name" value="Lambda_DNA-bd_dom_sf"/>
</dbReference>
<organism evidence="5 6">
    <name type="scientific">Agreia bicolorata</name>
    <dbReference type="NCBI Taxonomy" id="110935"/>
    <lineage>
        <taxon>Bacteria</taxon>
        <taxon>Bacillati</taxon>
        <taxon>Actinomycetota</taxon>
        <taxon>Actinomycetes</taxon>
        <taxon>Micrococcales</taxon>
        <taxon>Microbacteriaceae</taxon>
        <taxon>Agreia</taxon>
    </lineage>
</organism>
<dbReference type="CDD" id="cd01392">
    <property type="entry name" value="HTH_LacI"/>
    <property type="match status" value="1"/>
</dbReference>